<evidence type="ECO:0000313" key="2">
    <source>
        <dbReference type="EMBL" id="RIV47554.1"/>
    </source>
</evidence>
<keyword evidence="1" id="KW-0472">Membrane</keyword>
<dbReference type="EMBL" id="QXFI01000005">
    <property type="protein sequence ID" value="RIV47554.1"/>
    <property type="molecule type" value="Genomic_DNA"/>
</dbReference>
<proteinExistence type="predicted"/>
<evidence type="ECO:0000313" key="5">
    <source>
        <dbReference type="Proteomes" id="UP000321621"/>
    </source>
</evidence>
<evidence type="ECO:0000313" key="4">
    <source>
        <dbReference type="Proteomes" id="UP000266691"/>
    </source>
</evidence>
<feature type="transmembrane region" description="Helical" evidence="1">
    <location>
        <begin position="7"/>
        <end position="30"/>
    </location>
</feature>
<reference evidence="3 5" key="2">
    <citation type="submission" date="2019-07" db="EMBL/GenBank/DDBJ databases">
        <title>Draft genome of two Muricauda strains isolated from deep sea.</title>
        <authorList>
            <person name="Sun C."/>
        </authorList>
    </citation>
    <scope>NUCLEOTIDE SEQUENCE [LARGE SCALE GENOMIC DNA]</scope>
    <source>
        <strain evidence="3 5">72</strain>
    </source>
</reference>
<feature type="transmembrane region" description="Helical" evidence="1">
    <location>
        <begin position="103"/>
        <end position="122"/>
    </location>
</feature>
<reference evidence="2 4" key="1">
    <citation type="submission" date="2018-08" db="EMBL/GenBank/DDBJ databases">
        <title>Proposal of Muricauda 72 sp.nov. and Muricauda NH166 sp.nov., isolated from seawater.</title>
        <authorList>
            <person name="Cheng H."/>
            <person name="Wu Y.-H."/>
            <person name="Guo L.-L."/>
            <person name="Xu X.-W."/>
        </authorList>
    </citation>
    <scope>NUCLEOTIDE SEQUENCE [LARGE SCALE GENOMIC DNA]</scope>
    <source>
        <strain evidence="2 4">72</strain>
    </source>
</reference>
<dbReference type="RefSeq" id="WP_119645525.1">
    <property type="nucleotide sequence ID" value="NZ_QXFI01000005.1"/>
</dbReference>
<evidence type="ECO:0000256" key="1">
    <source>
        <dbReference type="SAM" id="Phobius"/>
    </source>
</evidence>
<dbReference type="EMBL" id="VNWK01000005">
    <property type="protein sequence ID" value="TXK01644.1"/>
    <property type="molecule type" value="Genomic_DNA"/>
</dbReference>
<dbReference type="Proteomes" id="UP000266691">
    <property type="component" value="Unassembled WGS sequence"/>
</dbReference>
<organism evidence="2 4">
    <name type="scientific">Flagellimonas pelagia</name>
    <dbReference type="NCBI Taxonomy" id="2306998"/>
    <lineage>
        <taxon>Bacteria</taxon>
        <taxon>Pseudomonadati</taxon>
        <taxon>Bacteroidota</taxon>
        <taxon>Flavobacteriia</taxon>
        <taxon>Flavobacteriales</taxon>
        <taxon>Flavobacteriaceae</taxon>
        <taxon>Flagellimonas</taxon>
    </lineage>
</organism>
<comment type="caution">
    <text evidence="2">The sequence shown here is derived from an EMBL/GenBank/DDBJ whole genome shotgun (WGS) entry which is preliminary data.</text>
</comment>
<feature type="transmembrane region" description="Helical" evidence="1">
    <location>
        <begin position="42"/>
        <end position="61"/>
    </location>
</feature>
<keyword evidence="1" id="KW-0812">Transmembrane</keyword>
<protein>
    <recommendedName>
        <fullName evidence="6">DUF4293 family protein</fullName>
    </recommendedName>
</protein>
<evidence type="ECO:0000313" key="3">
    <source>
        <dbReference type="EMBL" id="TXK01644.1"/>
    </source>
</evidence>
<feature type="transmembrane region" description="Helical" evidence="1">
    <location>
        <begin position="70"/>
        <end position="91"/>
    </location>
</feature>
<dbReference type="Proteomes" id="UP000321621">
    <property type="component" value="Unassembled WGS sequence"/>
</dbReference>
<keyword evidence="1" id="KW-1133">Transmembrane helix</keyword>
<accession>A0A3A1NM43</accession>
<keyword evidence="5" id="KW-1185">Reference proteome</keyword>
<dbReference type="OrthoDB" id="1449466at2"/>
<dbReference type="AlphaFoldDB" id="A0A3A1NM43"/>
<gene>
    <name evidence="2" type="ORF">D2V05_00190</name>
    <name evidence="3" type="ORF">FQ017_00185</name>
</gene>
<evidence type="ECO:0008006" key="6">
    <source>
        <dbReference type="Google" id="ProtNLM"/>
    </source>
</evidence>
<sequence>MKRQTFLTIASMIALMVGVTAAFFPSLLLVSKGVFPDDGVKVWMTEVGILLIVLGVINFLIRKHPSSPTLFVLFLGNVLIQLGLLAVEVLAFAKGTITEISGIIPNSIVHVVLAMGFAYYIFRMVPNENPQSVSLKVDH</sequence>
<name>A0A3A1NM43_9FLAO</name>